<dbReference type="Pfam" id="PF09435">
    <property type="entry name" value="DUF2015"/>
    <property type="match status" value="1"/>
</dbReference>
<evidence type="ECO:0000256" key="1">
    <source>
        <dbReference type="ARBA" id="ARBA00008325"/>
    </source>
</evidence>
<accession>A0AAN4YUB7</accession>
<dbReference type="PANTHER" id="PTHR28023:SF1">
    <property type="entry name" value="UPF0357 PROTEIN YCL012C"/>
    <property type="match status" value="1"/>
</dbReference>
<sequence length="228" mass="26148">MAVRNLAKRTTLGIAPESRVAASDRRQQRNVQPQTHLPLSAAFPVLPVTIYRSHPTFGKPLTSSPTVFRLNSLAAIQLTYLPWHTIFYIFWQSLLWFVVQVYCTQAEPKSSYESGYHADEFKVLYLTRARWLSLVPVPDYIYDRLPSSFADDLEAGLTSTQFDLSANIADGDTRAGLDNQAKRQIMKIMKRQRINFDEARRIYTEQRFAKNNIGPDGRPRDPKFVSFS</sequence>
<dbReference type="AlphaFoldDB" id="A0AAN4YUB7"/>
<dbReference type="EMBL" id="BSYA01000250">
    <property type="protein sequence ID" value="GMG37631.1"/>
    <property type="molecule type" value="Genomic_DNA"/>
</dbReference>
<evidence type="ECO:0000313" key="4">
    <source>
        <dbReference type="Proteomes" id="UP001165205"/>
    </source>
</evidence>
<comment type="similarity">
    <text evidence="1">Belongs to the UPF0357 family.</text>
</comment>
<reference evidence="3" key="1">
    <citation type="submission" date="2023-04" db="EMBL/GenBank/DDBJ databases">
        <title>Aspergillus oryzae NBRC 4228.</title>
        <authorList>
            <person name="Ichikawa N."/>
            <person name="Sato H."/>
            <person name="Tonouchi N."/>
        </authorList>
    </citation>
    <scope>NUCLEOTIDE SEQUENCE</scope>
    <source>
        <strain evidence="3">NBRC 4228</strain>
    </source>
</reference>
<proteinExistence type="inferred from homology"/>
<gene>
    <name evidence="3" type="ORF">Aory04_001245500</name>
</gene>
<dbReference type="PANTHER" id="PTHR28023">
    <property type="entry name" value="UPF0357 PROTEIN YCL012C"/>
    <property type="match status" value="1"/>
</dbReference>
<dbReference type="InterPro" id="IPR018559">
    <property type="entry name" value="DUF2015"/>
</dbReference>
<protein>
    <submittedName>
        <fullName evidence="3">Unnamed protein product</fullName>
    </submittedName>
</protein>
<name>A0AAN4YUB7_ASPOZ</name>
<evidence type="ECO:0000256" key="2">
    <source>
        <dbReference type="ARBA" id="ARBA00022729"/>
    </source>
</evidence>
<comment type="caution">
    <text evidence="3">The sequence shown here is derived from an EMBL/GenBank/DDBJ whole genome shotgun (WGS) entry which is preliminary data.</text>
</comment>
<dbReference type="Proteomes" id="UP001165205">
    <property type="component" value="Unassembled WGS sequence"/>
</dbReference>
<keyword evidence="2" id="KW-0732">Signal</keyword>
<organism evidence="3 4">
    <name type="scientific">Aspergillus oryzae</name>
    <name type="common">Yellow koji mold</name>
    <dbReference type="NCBI Taxonomy" id="5062"/>
    <lineage>
        <taxon>Eukaryota</taxon>
        <taxon>Fungi</taxon>
        <taxon>Dikarya</taxon>
        <taxon>Ascomycota</taxon>
        <taxon>Pezizomycotina</taxon>
        <taxon>Eurotiomycetes</taxon>
        <taxon>Eurotiomycetidae</taxon>
        <taxon>Eurotiales</taxon>
        <taxon>Aspergillaceae</taxon>
        <taxon>Aspergillus</taxon>
        <taxon>Aspergillus subgen. Circumdati</taxon>
    </lineage>
</organism>
<evidence type="ECO:0000313" key="3">
    <source>
        <dbReference type="EMBL" id="GMG37631.1"/>
    </source>
</evidence>